<organism evidence="1 2">
    <name type="scientific">Paramuricea clavata</name>
    <name type="common">Red gorgonian</name>
    <name type="synonym">Violescent sea-whip</name>
    <dbReference type="NCBI Taxonomy" id="317549"/>
    <lineage>
        <taxon>Eukaryota</taxon>
        <taxon>Metazoa</taxon>
        <taxon>Cnidaria</taxon>
        <taxon>Anthozoa</taxon>
        <taxon>Octocorallia</taxon>
        <taxon>Malacalcyonacea</taxon>
        <taxon>Plexauridae</taxon>
        <taxon>Paramuricea</taxon>
    </lineage>
</organism>
<reference evidence="1" key="1">
    <citation type="submission" date="2020-04" db="EMBL/GenBank/DDBJ databases">
        <authorList>
            <person name="Alioto T."/>
            <person name="Alioto T."/>
            <person name="Gomez Garrido J."/>
        </authorList>
    </citation>
    <scope>NUCLEOTIDE SEQUENCE</scope>
    <source>
        <strain evidence="1">A484AB</strain>
    </source>
</reference>
<dbReference type="AlphaFoldDB" id="A0A7D9DCE4"/>
<sequence>MTNCELLAHQKECFGIGGKTPNNITSSNDHDSSYSLEESSGVECAMSMLQFRNILNHASNNGSGLRADDRFFHNEILKYILNGEHKIANEVLQKSELEGTAAQFGMEIVPIAPYGNCFFTAIVFSIVQNISKSNTASRLYENLGIQLYNTMEEVSQTTDNRQVKKKQSSDIFYITSRKTNAMIL</sequence>
<comment type="caution">
    <text evidence="1">The sequence shown here is derived from an EMBL/GenBank/DDBJ whole genome shotgun (WGS) entry which is preliminary data.</text>
</comment>
<dbReference type="Proteomes" id="UP001152795">
    <property type="component" value="Unassembled WGS sequence"/>
</dbReference>
<dbReference type="EMBL" id="CACRXK020000435">
    <property type="protein sequence ID" value="CAB3981857.1"/>
    <property type="molecule type" value="Genomic_DNA"/>
</dbReference>
<evidence type="ECO:0000313" key="2">
    <source>
        <dbReference type="Proteomes" id="UP001152795"/>
    </source>
</evidence>
<proteinExistence type="predicted"/>
<keyword evidence="2" id="KW-1185">Reference proteome</keyword>
<name>A0A7D9DCE4_PARCT</name>
<evidence type="ECO:0000313" key="1">
    <source>
        <dbReference type="EMBL" id="CAB3981857.1"/>
    </source>
</evidence>
<accession>A0A7D9DCE4</accession>
<gene>
    <name evidence="1" type="ORF">PACLA_8A023790</name>
</gene>
<protein>
    <submittedName>
        <fullName evidence="1">Uncharacterized protein</fullName>
    </submittedName>
</protein>